<keyword evidence="3" id="KW-1185">Reference proteome</keyword>
<feature type="region of interest" description="Disordered" evidence="1">
    <location>
        <begin position="151"/>
        <end position="229"/>
    </location>
</feature>
<feature type="compositionally biased region" description="Pro residues" evidence="1">
    <location>
        <begin position="180"/>
        <end position="190"/>
    </location>
</feature>
<organism evidence="2 3">
    <name type="scientific">Dispira parvispora</name>
    <dbReference type="NCBI Taxonomy" id="1520584"/>
    <lineage>
        <taxon>Eukaryota</taxon>
        <taxon>Fungi</taxon>
        <taxon>Fungi incertae sedis</taxon>
        <taxon>Zoopagomycota</taxon>
        <taxon>Kickxellomycotina</taxon>
        <taxon>Dimargaritomycetes</taxon>
        <taxon>Dimargaritales</taxon>
        <taxon>Dimargaritaceae</taxon>
        <taxon>Dispira</taxon>
    </lineage>
</organism>
<name>A0A9W8AQI9_9FUNG</name>
<feature type="compositionally biased region" description="Low complexity" evidence="1">
    <location>
        <begin position="162"/>
        <end position="171"/>
    </location>
</feature>
<proteinExistence type="predicted"/>
<dbReference type="Proteomes" id="UP001150925">
    <property type="component" value="Unassembled WGS sequence"/>
</dbReference>
<sequence length="229" mass="24298">MLRYSLLRKGRPLAGRGLSSTTLLRSRQVSTCNTNRRVFQSPNPLLPVQRPPIRPLSFIFTRVIPRMMFNVVRVPMAFVGAGAGAAAYANYKLDQVSQTIVPEWLVDLAGNAKSWAQSQKGDFDKADLTGWFQTMFSSGANSNLSQGTGSMFSAPVYPPPSSSTGTGPYQQSGGGSSSSHPPPSSGPPPAASSADPDNDSDSDSTSDSGSADHHPAPRDGKSEFAHLIK</sequence>
<dbReference type="EMBL" id="JANBPY010001974">
    <property type="protein sequence ID" value="KAJ1957295.1"/>
    <property type="molecule type" value="Genomic_DNA"/>
</dbReference>
<evidence type="ECO:0000313" key="2">
    <source>
        <dbReference type="EMBL" id="KAJ1957295.1"/>
    </source>
</evidence>
<feature type="non-terminal residue" evidence="2">
    <location>
        <position position="229"/>
    </location>
</feature>
<gene>
    <name evidence="2" type="ORF">IWQ62_005126</name>
</gene>
<reference evidence="2" key="1">
    <citation type="submission" date="2022-07" db="EMBL/GenBank/DDBJ databases">
        <title>Phylogenomic reconstructions and comparative analyses of Kickxellomycotina fungi.</title>
        <authorList>
            <person name="Reynolds N.K."/>
            <person name="Stajich J.E."/>
            <person name="Barry K."/>
            <person name="Grigoriev I.V."/>
            <person name="Crous P."/>
            <person name="Smith M.E."/>
        </authorList>
    </citation>
    <scope>NUCLEOTIDE SEQUENCE</scope>
    <source>
        <strain evidence="2">RSA 1196</strain>
    </source>
</reference>
<feature type="compositionally biased region" description="Basic and acidic residues" evidence="1">
    <location>
        <begin position="210"/>
        <end position="229"/>
    </location>
</feature>
<evidence type="ECO:0000256" key="1">
    <source>
        <dbReference type="SAM" id="MobiDB-lite"/>
    </source>
</evidence>
<evidence type="ECO:0000313" key="3">
    <source>
        <dbReference type="Proteomes" id="UP001150925"/>
    </source>
</evidence>
<accession>A0A9W8AQI9</accession>
<comment type="caution">
    <text evidence="2">The sequence shown here is derived from an EMBL/GenBank/DDBJ whole genome shotgun (WGS) entry which is preliminary data.</text>
</comment>
<dbReference type="AlphaFoldDB" id="A0A9W8AQI9"/>
<protein>
    <submittedName>
        <fullName evidence="2">Uncharacterized protein</fullName>
    </submittedName>
</protein>